<dbReference type="EMBL" id="KK208921">
    <property type="protein sequence ID" value="EZF69996.1"/>
    <property type="molecule type" value="Genomic_DNA"/>
</dbReference>
<dbReference type="Pfam" id="PF11951">
    <property type="entry name" value="Fungal_trans_2"/>
    <property type="match status" value="1"/>
</dbReference>
<keyword evidence="2" id="KW-0238">DNA-binding</keyword>
<evidence type="ECO:0000313" key="7">
    <source>
        <dbReference type="EMBL" id="EZF69996.1"/>
    </source>
</evidence>
<protein>
    <recommendedName>
        <fullName evidence="6">Zn(2)-C6 fungal-type domain-containing protein</fullName>
    </recommendedName>
</protein>
<dbReference type="GO" id="GO:0001228">
    <property type="term" value="F:DNA-binding transcription activator activity, RNA polymerase II-specific"/>
    <property type="evidence" value="ECO:0007669"/>
    <property type="project" value="TreeGrafter"/>
</dbReference>
<dbReference type="PROSITE" id="PS00463">
    <property type="entry name" value="ZN2_CY6_FUNGAL_1"/>
    <property type="match status" value="1"/>
</dbReference>
<keyword evidence="1" id="KW-0805">Transcription regulation</keyword>
<dbReference type="Pfam" id="PF00172">
    <property type="entry name" value="Zn_clus"/>
    <property type="match status" value="1"/>
</dbReference>
<dbReference type="Proteomes" id="UP000023623">
    <property type="component" value="Unassembled WGS sequence"/>
</dbReference>
<dbReference type="PANTHER" id="PTHR47784:SF5">
    <property type="entry name" value="STEROL UPTAKE CONTROL PROTEIN 2"/>
    <property type="match status" value="1"/>
</dbReference>
<sequence length="534" mass="59771">MPTPENHGQRKTRRRHQKSRNGCFECKRRRIKCDEEKPACVRCVSGFYKCVYPETFMPGKKGPRDELSVPSSVRVTLSPSTSVSSYREQSPSTRSATEARTFFPPTDTPGELSDTDLYHHYLQHTSRTLTYSKNDQSALQIGIPTLALQSRTVFHSVLAASAACLACDMISRQPPAKVGAVKQALVTGYRHYHSASERMRESMSSLDTLKLEPLLASALMLVPFATASQQINHWLSENEGVEEARKPLSSTPRDIIVIMRGIRATLQTLDCESPVSGIAPSPVTDPGIDDHSILPEARTRASGIATPCNHTMGPIIASTSEEAYSKLQQRLDYAFYHWGDANDTLAACAAAFDILKDIRSNAFSRYSSESSPSSISSLDDVSQELFEPQSMSLPQVASWLRSFANRSVVPQPTEPLTRYFLTFLVQVSQAYLNLVLPLLDKRLESPAGAELDDRSIELTMEQALALDIYAHWSVLMFLVEEESWWIGNLPFVTLSGLVNRFGNNFVTRLWPEEEKGRWWPGGMLNILREIKQYR</sequence>
<keyword evidence="8" id="KW-1185">Reference proteome</keyword>
<keyword evidence="4" id="KW-0539">Nucleus</keyword>
<proteinExistence type="predicted"/>
<dbReference type="InterPro" id="IPR021858">
    <property type="entry name" value="Fun_TF"/>
</dbReference>
<evidence type="ECO:0000256" key="1">
    <source>
        <dbReference type="ARBA" id="ARBA00023015"/>
    </source>
</evidence>
<dbReference type="PROSITE" id="PS50048">
    <property type="entry name" value="ZN2_CY6_FUNGAL_2"/>
    <property type="match status" value="1"/>
</dbReference>
<accession>A0A022XI70</accession>
<evidence type="ECO:0000313" key="8">
    <source>
        <dbReference type="Proteomes" id="UP000023623"/>
    </source>
</evidence>
<reference evidence="7 8" key="1">
    <citation type="submission" date="2014-02" db="EMBL/GenBank/DDBJ databases">
        <title>The Genome Sequence of Trichophyton rubrum (morphotype soudanense) CBS 452.61.</title>
        <authorList>
            <consortium name="The Broad Institute Genomics Platform"/>
            <person name="Cuomo C.A."/>
            <person name="White T.C."/>
            <person name="Graser Y."/>
            <person name="Martinez-Rossi N."/>
            <person name="Heitman J."/>
            <person name="Young S.K."/>
            <person name="Zeng Q."/>
            <person name="Gargeya S."/>
            <person name="Abouelleil A."/>
            <person name="Alvarado L."/>
            <person name="Chapman S.B."/>
            <person name="Gainer-Dewar J."/>
            <person name="Goldberg J."/>
            <person name="Griggs A."/>
            <person name="Gujja S."/>
            <person name="Hansen M."/>
            <person name="Howarth C."/>
            <person name="Imamovic A."/>
            <person name="Larimer J."/>
            <person name="Martinez D."/>
            <person name="Murphy C."/>
            <person name="Pearson M.D."/>
            <person name="Persinoti G."/>
            <person name="Poon T."/>
            <person name="Priest M."/>
            <person name="Roberts A.D."/>
            <person name="Saif S."/>
            <person name="Shea T.D."/>
            <person name="Sykes S.N."/>
            <person name="Wortman J."/>
            <person name="Nusbaum C."/>
            <person name="Birren B."/>
        </authorList>
    </citation>
    <scope>NUCLEOTIDE SEQUENCE [LARGE SCALE GENOMIC DNA]</scope>
    <source>
        <strain evidence="7 8">CBS 452.61</strain>
    </source>
</reference>
<dbReference type="CDD" id="cd00067">
    <property type="entry name" value="GAL4"/>
    <property type="match status" value="1"/>
</dbReference>
<organism evidence="7 8">
    <name type="scientific">Trichophyton soudanense CBS 452.61</name>
    <dbReference type="NCBI Taxonomy" id="1215331"/>
    <lineage>
        <taxon>Eukaryota</taxon>
        <taxon>Fungi</taxon>
        <taxon>Dikarya</taxon>
        <taxon>Ascomycota</taxon>
        <taxon>Pezizomycotina</taxon>
        <taxon>Eurotiomycetes</taxon>
        <taxon>Eurotiomycetidae</taxon>
        <taxon>Onygenales</taxon>
        <taxon>Arthrodermataceae</taxon>
        <taxon>Trichophyton</taxon>
    </lineage>
</organism>
<feature type="compositionally biased region" description="Polar residues" evidence="5">
    <location>
        <begin position="79"/>
        <end position="98"/>
    </location>
</feature>
<dbReference type="InterPro" id="IPR053157">
    <property type="entry name" value="Sterol_Uptake_Regulator"/>
</dbReference>
<dbReference type="OrthoDB" id="5295362at2759"/>
<gene>
    <name evidence="7" type="ORF">H105_07685</name>
</gene>
<dbReference type="SMART" id="SM00066">
    <property type="entry name" value="GAL4"/>
    <property type="match status" value="1"/>
</dbReference>
<evidence type="ECO:0000256" key="5">
    <source>
        <dbReference type="SAM" id="MobiDB-lite"/>
    </source>
</evidence>
<keyword evidence="3" id="KW-0804">Transcription</keyword>
<dbReference type="GO" id="GO:0008270">
    <property type="term" value="F:zinc ion binding"/>
    <property type="evidence" value="ECO:0007669"/>
    <property type="project" value="InterPro"/>
</dbReference>
<dbReference type="Gene3D" id="4.10.240.10">
    <property type="entry name" value="Zn(2)-C6 fungal-type DNA-binding domain"/>
    <property type="match status" value="1"/>
</dbReference>
<dbReference type="SUPFAM" id="SSF57701">
    <property type="entry name" value="Zn2/Cys6 DNA-binding domain"/>
    <property type="match status" value="1"/>
</dbReference>
<dbReference type="GO" id="GO:0003677">
    <property type="term" value="F:DNA binding"/>
    <property type="evidence" value="ECO:0007669"/>
    <property type="project" value="UniProtKB-KW"/>
</dbReference>
<feature type="region of interest" description="Disordered" evidence="5">
    <location>
        <begin position="79"/>
        <end position="109"/>
    </location>
</feature>
<dbReference type="AlphaFoldDB" id="A0A022XI70"/>
<dbReference type="PANTHER" id="PTHR47784">
    <property type="entry name" value="STEROL UPTAKE CONTROL PROTEIN 2"/>
    <property type="match status" value="1"/>
</dbReference>
<evidence type="ECO:0000256" key="2">
    <source>
        <dbReference type="ARBA" id="ARBA00023125"/>
    </source>
</evidence>
<evidence type="ECO:0000256" key="3">
    <source>
        <dbReference type="ARBA" id="ARBA00023163"/>
    </source>
</evidence>
<dbReference type="InterPro" id="IPR036864">
    <property type="entry name" value="Zn2-C6_fun-type_DNA-bd_sf"/>
</dbReference>
<dbReference type="InterPro" id="IPR001138">
    <property type="entry name" value="Zn2Cys6_DnaBD"/>
</dbReference>
<feature type="domain" description="Zn(2)-C6 fungal-type" evidence="6">
    <location>
        <begin position="22"/>
        <end position="52"/>
    </location>
</feature>
<dbReference type="HOGENOM" id="CLU_031993_1_1_1"/>
<name>A0A022XI70_TRISD</name>
<evidence type="ECO:0000256" key="4">
    <source>
        <dbReference type="ARBA" id="ARBA00023242"/>
    </source>
</evidence>
<evidence type="ECO:0000259" key="6">
    <source>
        <dbReference type="PROSITE" id="PS50048"/>
    </source>
</evidence>